<protein>
    <submittedName>
        <fullName evidence="1">Uncharacterized protein</fullName>
    </submittedName>
</protein>
<dbReference type="Proteomes" id="UP000184442">
    <property type="component" value="Unassembled WGS sequence"/>
</dbReference>
<dbReference type="STRING" id="1122184.SAMN02745176_00419"/>
<evidence type="ECO:0000313" key="1">
    <source>
        <dbReference type="EMBL" id="SHI46996.1"/>
    </source>
</evidence>
<dbReference type="AlphaFoldDB" id="A0A1M6BE90"/>
<reference evidence="1 2" key="1">
    <citation type="submission" date="2016-11" db="EMBL/GenBank/DDBJ databases">
        <authorList>
            <person name="Jaros S."/>
            <person name="Januszkiewicz K."/>
            <person name="Wedrychowicz H."/>
        </authorList>
    </citation>
    <scope>NUCLEOTIDE SEQUENCE [LARGE SCALE GENOMIC DNA]</scope>
    <source>
        <strain evidence="1 2">DSM 19022</strain>
    </source>
</reference>
<dbReference type="RefSeq" id="WP_073023974.1">
    <property type="nucleotide sequence ID" value="NZ_FQZS01000003.1"/>
</dbReference>
<name>A0A1M6BE90_9FIRM</name>
<organism evidence="1 2">
    <name type="scientific">Lutispora thermophila DSM 19022</name>
    <dbReference type="NCBI Taxonomy" id="1122184"/>
    <lineage>
        <taxon>Bacteria</taxon>
        <taxon>Bacillati</taxon>
        <taxon>Bacillota</taxon>
        <taxon>Clostridia</taxon>
        <taxon>Lutisporales</taxon>
        <taxon>Lutisporaceae</taxon>
        <taxon>Lutispora</taxon>
    </lineage>
</organism>
<dbReference type="EMBL" id="FQZS01000003">
    <property type="protein sequence ID" value="SHI46996.1"/>
    <property type="molecule type" value="Genomic_DNA"/>
</dbReference>
<keyword evidence="2" id="KW-1185">Reference proteome</keyword>
<dbReference type="OrthoDB" id="2676971at2"/>
<accession>A0A1M6BE90</accession>
<sequence length="343" mass="40498">MIFKDLKQQMLLPVEEYIINKTVTIRGTKVLLLSFTIEKNRKSLWLMYENNELHDESFDEKYPQELSLKKEDFVTNREEFLHYIMESHIRKNFNIKEMEIQGNTIGFHLWTSSPIHEGSSEEKMHLQHFVEKGLIPEEWDDISLENIVIARYEQIEAEEFPKIDKTKDLSVVLRIDRDIKEVAIQHPFVVKFGKQDVGKKVAYFDETLGKESYFYIDDIYSYDPYEDIIEKSKQIEDPVERENVIKNITKALEVECPKGKNLAIIKYETPDDIQLRFIMKDYLEAKPVHSCSSIGFICRNDEIGINGYKLKECVMQSIDKDFEGELEIELFSKYVVISEETIY</sequence>
<proteinExistence type="predicted"/>
<gene>
    <name evidence="1" type="ORF">SAMN02745176_00419</name>
</gene>
<evidence type="ECO:0000313" key="2">
    <source>
        <dbReference type="Proteomes" id="UP000184442"/>
    </source>
</evidence>